<gene>
    <name evidence="3" type="primary">dadA2</name>
    <name evidence="3" type="ORF">GCM10010991_19530</name>
</gene>
<dbReference type="InterPro" id="IPR006076">
    <property type="entry name" value="FAD-dep_OxRdtase"/>
</dbReference>
<dbReference type="EMBL" id="BMLP01000003">
    <property type="protein sequence ID" value="GGO32290.1"/>
    <property type="molecule type" value="Genomic_DNA"/>
</dbReference>
<dbReference type="SUPFAM" id="SSF51971">
    <property type="entry name" value="Nucleotide-binding domain"/>
    <property type="match status" value="1"/>
</dbReference>
<dbReference type="Gene3D" id="3.50.50.60">
    <property type="entry name" value="FAD/NAD(P)-binding domain"/>
    <property type="match status" value="2"/>
</dbReference>
<sequence length="347" mass="36178">MASVDVTVRGGGIFGLSCAWELARRGARVRLIERERIGAGSSGGLVGALSPHIPEQWNPKKQFQLESLLMAGQFWAGIAEASGQNPGYARVGRLQTLADDTAVARARARAQGAAALWKGQALWQVVPATGATWEPLSLTGLLLHDTLSARLHPRMAAQALVAALQSIGAEVVIGDAEDRGMVLHATGVQGLAELSAALGTHVGGGIKGQALALRYAAPLGAPQIYAEGLHIVPHEDGTVAIGSTSEREALHPTGTDHQLDALHARAVAALPCLTGAPVAERWAGLRPRAKSLAPMLGAWPGRPGHFVANGGFKIGFGMAPKVAETMARLLLDNVDEIPPGFRVEDSL</sequence>
<dbReference type="OrthoDB" id="7818064at2"/>
<reference evidence="3 4" key="1">
    <citation type="journal article" date="2014" name="Int. J. Syst. Evol. Microbiol.">
        <title>Complete genome sequence of Corynebacterium casei LMG S-19264T (=DSM 44701T), isolated from a smear-ripened cheese.</title>
        <authorList>
            <consortium name="US DOE Joint Genome Institute (JGI-PGF)"/>
            <person name="Walter F."/>
            <person name="Albersmeier A."/>
            <person name="Kalinowski J."/>
            <person name="Ruckert C."/>
        </authorList>
    </citation>
    <scope>NUCLEOTIDE SEQUENCE [LARGE SCALE GENOMIC DNA]</scope>
    <source>
        <strain evidence="3 4">CGMCC 1.7029</strain>
    </source>
</reference>
<dbReference type="AlphaFoldDB" id="A0A918DDD1"/>
<dbReference type="PANTHER" id="PTHR13847">
    <property type="entry name" value="SARCOSINE DEHYDROGENASE-RELATED"/>
    <property type="match status" value="1"/>
</dbReference>
<accession>A0A918DDD1</accession>
<evidence type="ECO:0000256" key="1">
    <source>
        <dbReference type="ARBA" id="ARBA00023002"/>
    </source>
</evidence>
<dbReference type="GO" id="GO:0016491">
    <property type="term" value="F:oxidoreductase activity"/>
    <property type="evidence" value="ECO:0007669"/>
    <property type="project" value="UniProtKB-KW"/>
</dbReference>
<comment type="caution">
    <text evidence="3">The sequence shown here is derived from an EMBL/GenBank/DDBJ whole genome shotgun (WGS) entry which is preliminary data.</text>
</comment>
<organism evidence="3 4">
    <name type="scientific">Gemmobacter aquaticus</name>
    <dbReference type="NCBI Taxonomy" id="490185"/>
    <lineage>
        <taxon>Bacteria</taxon>
        <taxon>Pseudomonadati</taxon>
        <taxon>Pseudomonadota</taxon>
        <taxon>Alphaproteobacteria</taxon>
        <taxon>Rhodobacterales</taxon>
        <taxon>Paracoccaceae</taxon>
        <taxon>Gemmobacter</taxon>
    </lineage>
</organism>
<evidence type="ECO:0000313" key="3">
    <source>
        <dbReference type="EMBL" id="GGO32290.1"/>
    </source>
</evidence>
<protein>
    <submittedName>
        <fullName evidence="3">Oxidoreductase</fullName>
    </submittedName>
</protein>
<dbReference type="Pfam" id="PF01266">
    <property type="entry name" value="DAO"/>
    <property type="match status" value="1"/>
</dbReference>
<dbReference type="InterPro" id="IPR036188">
    <property type="entry name" value="FAD/NAD-bd_sf"/>
</dbReference>
<evidence type="ECO:0000259" key="2">
    <source>
        <dbReference type="Pfam" id="PF01266"/>
    </source>
</evidence>
<evidence type="ECO:0000313" key="4">
    <source>
        <dbReference type="Proteomes" id="UP000598196"/>
    </source>
</evidence>
<name>A0A918DDD1_9RHOB</name>
<dbReference type="RefSeq" id="WP_146286682.1">
    <property type="nucleotide sequence ID" value="NZ_BMLP01000003.1"/>
</dbReference>
<keyword evidence="1" id="KW-0560">Oxidoreductase</keyword>
<dbReference type="PANTHER" id="PTHR13847:SF289">
    <property type="entry name" value="GLYCINE OXIDASE"/>
    <property type="match status" value="1"/>
</dbReference>
<keyword evidence="4" id="KW-1185">Reference proteome</keyword>
<dbReference type="Proteomes" id="UP000598196">
    <property type="component" value="Unassembled WGS sequence"/>
</dbReference>
<feature type="domain" description="FAD dependent oxidoreductase" evidence="2">
    <location>
        <begin position="5"/>
        <end position="329"/>
    </location>
</feature>
<proteinExistence type="predicted"/>
<dbReference type="GO" id="GO:0005737">
    <property type="term" value="C:cytoplasm"/>
    <property type="evidence" value="ECO:0007669"/>
    <property type="project" value="TreeGrafter"/>
</dbReference>
<dbReference type="Gene3D" id="3.30.9.10">
    <property type="entry name" value="D-Amino Acid Oxidase, subunit A, domain 2"/>
    <property type="match status" value="2"/>
</dbReference>